<dbReference type="AlphaFoldDB" id="A0A9P5A606"/>
<keyword evidence="2" id="KW-1185">Reference proteome</keyword>
<dbReference type="OrthoDB" id="4993731at2759"/>
<accession>A0A9P5A606</accession>
<comment type="caution">
    <text evidence="1">The sequence shown here is derived from an EMBL/GenBank/DDBJ whole genome shotgun (WGS) entry which is preliminary data.</text>
</comment>
<evidence type="ECO:0000313" key="1">
    <source>
        <dbReference type="EMBL" id="KAF4332243.1"/>
    </source>
</evidence>
<gene>
    <name evidence="1" type="ORF">FBEOM_13963</name>
</gene>
<sequence>MATTQNTVRVEKASEWAQSFGIATWTKFRRNSEPEQSIFLPLNVWGHSLRRPICGPIIESPQDYFLAIAWRSQEEWDKFQSSPEHQELMVRLTTENVQPDTKIMVFNSNIFTLGCTSNTEMFTVYWPASINLETQNTVYNIKQLVHTPASGIPNPRCYKRHPSFGWVDGLQDWNGEKVIATVWLHKWKNEELEQKFKQTEKRLVYGDSGSHRLLAVDAFRHDLQALGAVGWESIHVAFDSIRVVDEDATQYELRLHAEAAEAAEARSATRSMKELQISEPSSQ</sequence>
<name>A0A9P5A606_9HYPO</name>
<proteinExistence type="predicted"/>
<reference evidence="1" key="1">
    <citation type="journal article" date="2017" name="Mycologia">
        <title>Fusarium algeriense, sp. nov., a novel toxigenic crown rot pathogen of durum wheat from Algeria is nested in the Fusarium burgessii species complex.</title>
        <authorList>
            <person name="Laraba I."/>
            <person name="Keddad A."/>
            <person name="Boureghda H."/>
            <person name="Abdallah N."/>
            <person name="Vaughan M.M."/>
            <person name="Proctor R.H."/>
            <person name="Busman M."/>
            <person name="O'Donnell K."/>
        </authorList>
    </citation>
    <scope>NUCLEOTIDE SEQUENCE</scope>
    <source>
        <strain evidence="1">NRRL 25174</strain>
    </source>
</reference>
<protein>
    <submittedName>
        <fullName evidence="1">Uncharacterized protein</fullName>
    </submittedName>
</protein>
<evidence type="ECO:0000313" key="2">
    <source>
        <dbReference type="Proteomes" id="UP000730481"/>
    </source>
</evidence>
<dbReference type="Proteomes" id="UP000730481">
    <property type="component" value="Unassembled WGS sequence"/>
</dbReference>
<reference evidence="1" key="2">
    <citation type="submission" date="2020-02" db="EMBL/GenBank/DDBJ databases">
        <title>Identification and distribution of gene clusters putatively required for synthesis of sphingolipid metabolism inhibitors in phylogenetically diverse species of the filamentous fungus Fusarium.</title>
        <authorList>
            <person name="Kim H.-S."/>
            <person name="Busman M."/>
            <person name="Brown D.W."/>
            <person name="Divon H."/>
            <person name="Uhlig S."/>
            <person name="Proctor R.H."/>
        </authorList>
    </citation>
    <scope>NUCLEOTIDE SEQUENCE</scope>
    <source>
        <strain evidence="1">NRRL 25174</strain>
    </source>
</reference>
<organism evidence="1 2">
    <name type="scientific">Fusarium beomiforme</name>
    <dbReference type="NCBI Taxonomy" id="44412"/>
    <lineage>
        <taxon>Eukaryota</taxon>
        <taxon>Fungi</taxon>
        <taxon>Dikarya</taxon>
        <taxon>Ascomycota</taxon>
        <taxon>Pezizomycotina</taxon>
        <taxon>Sordariomycetes</taxon>
        <taxon>Hypocreomycetidae</taxon>
        <taxon>Hypocreales</taxon>
        <taxon>Nectriaceae</taxon>
        <taxon>Fusarium</taxon>
        <taxon>Fusarium burgessii species complex</taxon>
    </lineage>
</organism>
<dbReference type="EMBL" id="PVQB02001124">
    <property type="protein sequence ID" value="KAF4332243.1"/>
    <property type="molecule type" value="Genomic_DNA"/>
</dbReference>